<evidence type="ECO:0000313" key="2">
    <source>
        <dbReference type="WBParaSite" id="Pan_g23382.t1"/>
    </source>
</evidence>
<protein>
    <submittedName>
        <fullName evidence="2">Uncharacterized protein</fullName>
    </submittedName>
</protein>
<reference evidence="2" key="2">
    <citation type="submission" date="2020-10" db="UniProtKB">
        <authorList>
            <consortium name="WormBaseParasite"/>
        </authorList>
    </citation>
    <scope>IDENTIFICATION</scope>
</reference>
<name>A0A7E4VPL4_PANRE</name>
<dbReference type="AlphaFoldDB" id="A0A7E4VPL4"/>
<organism evidence="1 2">
    <name type="scientific">Panagrellus redivivus</name>
    <name type="common">Microworm</name>
    <dbReference type="NCBI Taxonomy" id="6233"/>
    <lineage>
        <taxon>Eukaryota</taxon>
        <taxon>Metazoa</taxon>
        <taxon>Ecdysozoa</taxon>
        <taxon>Nematoda</taxon>
        <taxon>Chromadorea</taxon>
        <taxon>Rhabditida</taxon>
        <taxon>Tylenchina</taxon>
        <taxon>Panagrolaimomorpha</taxon>
        <taxon>Panagrolaimoidea</taxon>
        <taxon>Panagrolaimidae</taxon>
        <taxon>Panagrellus</taxon>
    </lineage>
</organism>
<sequence length="73" mass="8301">MNNYNVDVLQQVLPPAVFDAWMSIPALQRPSLLSIILAVHSEQMFRIDVPTGQITFYDFNNNIIPDPYGATFM</sequence>
<accession>A0A7E4VPL4</accession>
<evidence type="ECO:0000313" key="1">
    <source>
        <dbReference type="Proteomes" id="UP000492821"/>
    </source>
</evidence>
<reference evidence="1" key="1">
    <citation type="journal article" date="2013" name="Genetics">
        <title>The draft genome and transcriptome of Panagrellus redivivus are shaped by the harsh demands of a free-living lifestyle.</title>
        <authorList>
            <person name="Srinivasan J."/>
            <person name="Dillman A.R."/>
            <person name="Macchietto M.G."/>
            <person name="Heikkinen L."/>
            <person name="Lakso M."/>
            <person name="Fracchia K.M."/>
            <person name="Antoshechkin I."/>
            <person name="Mortazavi A."/>
            <person name="Wong G."/>
            <person name="Sternberg P.W."/>
        </authorList>
    </citation>
    <scope>NUCLEOTIDE SEQUENCE [LARGE SCALE GENOMIC DNA]</scope>
    <source>
        <strain evidence="1">MT8872</strain>
    </source>
</reference>
<dbReference type="Proteomes" id="UP000492821">
    <property type="component" value="Unassembled WGS sequence"/>
</dbReference>
<keyword evidence="1" id="KW-1185">Reference proteome</keyword>
<proteinExistence type="predicted"/>
<dbReference type="WBParaSite" id="Pan_g23382.t1">
    <property type="protein sequence ID" value="Pan_g23382.t1"/>
    <property type="gene ID" value="Pan_g23382"/>
</dbReference>